<keyword evidence="2" id="KW-1185">Reference proteome</keyword>
<sequence>MARPEAKRLRIAFLIAIATSVCLVITSAMIILSVAPLLPTPDRKSNLRLGIILALACSATFSSTLLMAMEVINFRNHSRNFLSPSHPPEVQYRFHVYFRRDDQEFIKNRAREYNCNTTISTEIF</sequence>
<accession>A0ACB5SGN0</accession>
<evidence type="ECO:0000313" key="2">
    <source>
        <dbReference type="Proteomes" id="UP001165186"/>
    </source>
</evidence>
<dbReference type="Proteomes" id="UP001165186">
    <property type="component" value="Unassembled WGS sequence"/>
</dbReference>
<protein>
    <submittedName>
        <fullName evidence="1">Uncharacterized protein</fullName>
    </submittedName>
</protein>
<name>A0ACB5SGN0_9PEZI</name>
<comment type="caution">
    <text evidence="1">The sequence shown here is derived from an EMBL/GenBank/DDBJ whole genome shotgun (WGS) entry which is preliminary data.</text>
</comment>
<dbReference type="EMBL" id="BSXG01000088">
    <property type="protein sequence ID" value="GME39545.1"/>
    <property type="molecule type" value="Genomic_DNA"/>
</dbReference>
<proteinExistence type="predicted"/>
<reference evidence="1" key="1">
    <citation type="submission" date="2024-09" db="EMBL/GenBank/DDBJ databases">
        <title>Draft Genome Sequences of Neofusicoccum parvum.</title>
        <authorList>
            <person name="Ashida A."/>
            <person name="Camagna M."/>
            <person name="Tanaka A."/>
            <person name="Takemoto D."/>
        </authorList>
    </citation>
    <scope>NUCLEOTIDE SEQUENCE</scope>
    <source>
        <strain evidence="1">PPO83</strain>
    </source>
</reference>
<evidence type="ECO:0000313" key="1">
    <source>
        <dbReference type="EMBL" id="GME39545.1"/>
    </source>
</evidence>
<gene>
    <name evidence="1" type="primary">g2619</name>
    <name evidence="1" type="ORF">NpPPO83_00002619</name>
</gene>
<organism evidence="1 2">
    <name type="scientific">Neofusicoccum parvum</name>
    <dbReference type="NCBI Taxonomy" id="310453"/>
    <lineage>
        <taxon>Eukaryota</taxon>
        <taxon>Fungi</taxon>
        <taxon>Dikarya</taxon>
        <taxon>Ascomycota</taxon>
        <taxon>Pezizomycotina</taxon>
        <taxon>Dothideomycetes</taxon>
        <taxon>Dothideomycetes incertae sedis</taxon>
        <taxon>Botryosphaeriales</taxon>
        <taxon>Botryosphaeriaceae</taxon>
        <taxon>Neofusicoccum</taxon>
    </lineage>
</organism>